<accession>A0A0G0S540</accession>
<feature type="transmembrane region" description="Helical" evidence="1">
    <location>
        <begin position="27"/>
        <end position="45"/>
    </location>
</feature>
<evidence type="ECO:0000256" key="1">
    <source>
        <dbReference type="SAM" id="Phobius"/>
    </source>
</evidence>
<dbReference type="AlphaFoldDB" id="A0A0G0S540"/>
<keyword evidence="1" id="KW-0812">Transmembrane</keyword>
<keyword evidence="1" id="KW-0472">Membrane</keyword>
<protein>
    <recommendedName>
        <fullName evidence="4">VanZ-like domain-containing protein</fullName>
    </recommendedName>
</protein>
<sequence length="132" mass="15117">MLAIVGVLHYVATANYLYWSTNEFDSLVHFLGGSTLSVFFLWLYFFSGFFNPQNRNLARFLIISILGSMFVAVSWEIFELFLGEAEINKVGYPFDTTMDLIMDLLGILAACLYSFIRELGIRKKVQTNNEQS</sequence>
<gene>
    <name evidence="2" type="ORF">UT61_C0021G0016</name>
</gene>
<comment type="caution">
    <text evidence="2">The sequence shown here is derived from an EMBL/GenBank/DDBJ whole genome shotgun (WGS) entry which is preliminary data.</text>
</comment>
<proteinExistence type="predicted"/>
<dbReference type="Pfam" id="PF09997">
    <property type="entry name" value="DUF2238"/>
    <property type="match status" value="1"/>
</dbReference>
<organism evidence="2 3">
    <name type="scientific">Candidatus Woesebacteria bacterium GW2011_GWA1_39_8</name>
    <dbReference type="NCBI Taxonomy" id="1618552"/>
    <lineage>
        <taxon>Bacteria</taxon>
        <taxon>Candidatus Woeseibacteriota</taxon>
    </lineage>
</organism>
<feature type="transmembrane region" description="Helical" evidence="1">
    <location>
        <begin position="98"/>
        <end position="116"/>
    </location>
</feature>
<evidence type="ECO:0008006" key="4">
    <source>
        <dbReference type="Google" id="ProtNLM"/>
    </source>
</evidence>
<evidence type="ECO:0000313" key="2">
    <source>
        <dbReference type="EMBL" id="KKR29825.1"/>
    </source>
</evidence>
<keyword evidence="1" id="KW-1133">Transmembrane helix</keyword>
<reference evidence="2 3" key="1">
    <citation type="journal article" date="2015" name="Nature">
        <title>rRNA introns, odd ribosomes, and small enigmatic genomes across a large radiation of phyla.</title>
        <authorList>
            <person name="Brown C.T."/>
            <person name="Hug L.A."/>
            <person name="Thomas B.C."/>
            <person name="Sharon I."/>
            <person name="Castelle C.J."/>
            <person name="Singh A."/>
            <person name="Wilkins M.J."/>
            <person name="Williams K.H."/>
            <person name="Banfield J.F."/>
        </authorList>
    </citation>
    <scope>NUCLEOTIDE SEQUENCE [LARGE SCALE GENOMIC DNA]</scope>
</reference>
<name>A0A0G0S540_9BACT</name>
<feature type="transmembrane region" description="Helical" evidence="1">
    <location>
        <begin position="57"/>
        <end position="78"/>
    </location>
</feature>
<dbReference type="InterPro" id="IPR014509">
    <property type="entry name" value="YjdF-like"/>
</dbReference>
<dbReference type="Proteomes" id="UP000034793">
    <property type="component" value="Unassembled WGS sequence"/>
</dbReference>
<dbReference type="EMBL" id="LBXL01000021">
    <property type="protein sequence ID" value="KKR29825.1"/>
    <property type="molecule type" value="Genomic_DNA"/>
</dbReference>
<evidence type="ECO:0000313" key="3">
    <source>
        <dbReference type="Proteomes" id="UP000034793"/>
    </source>
</evidence>